<evidence type="ECO:0000256" key="1">
    <source>
        <dbReference type="SAM" id="MobiDB-lite"/>
    </source>
</evidence>
<organism evidence="2 3">
    <name type="scientific">Aspergillus heteromorphus CBS 117.55</name>
    <dbReference type="NCBI Taxonomy" id="1448321"/>
    <lineage>
        <taxon>Eukaryota</taxon>
        <taxon>Fungi</taxon>
        <taxon>Dikarya</taxon>
        <taxon>Ascomycota</taxon>
        <taxon>Pezizomycotina</taxon>
        <taxon>Eurotiomycetes</taxon>
        <taxon>Eurotiomycetidae</taxon>
        <taxon>Eurotiales</taxon>
        <taxon>Aspergillaceae</taxon>
        <taxon>Aspergillus</taxon>
        <taxon>Aspergillus subgen. Circumdati</taxon>
    </lineage>
</organism>
<dbReference type="EMBL" id="MSFL01000001">
    <property type="protein sequence ID" value="PWY92594.1"/>
    <property type="molecule type" value="Genomic_DNA"/>
</dbReference>
<dbReference type="VEuPathDB" id="FungiDB:BO70DRAFT_14554"/>
<dbReference type="AlphaFoldDB" id="A0A317X1T0"/>
<protein>
    <submittedName>
        <fullName evidence="2">Uncharacterized protein</fullName>
    </submittedName>
</protein>
<dbReference type="RefSeq" id="XP_025404333.1">
    <property type="nucleotide sequence ID" value="XM_025538158.1"/>
</dbReference>
<reference evidence="2 3" key="1">
    <citation type="submission" date="2016-12" db="EMBL/GenBank/DDBJ databases">
        <title>The genomes of Aspergillus section Nigri reveals drivers in fungal speciation.</title>
        <authorList>
            <consortium name="DOE Joint Genome Institute"/>
            <person name="Vesth T.C."/>
            <person name="Nybo J."/>
            <person name="Theobald S."/>
            <person name="Brandl J."/>
            <person name="Frisvad J.C."/>
            <person name="Nielsen K.F."/>
            <person name="Lyhne E.K."/>
            <person name="Kogle M.E."/>
            <person name="Kuo A."/>
            <person name="Riley R."/>
            <person name="Clum A."/>
            <person name="Nolan M."/>
            <person name="Lipzen A."/>
            <person name="Salamov A."/>
            <person name="Henrissat B."/>
            <person name="Wiebenga A."/>
            <person name="De Vries R.P."/>
            <person name="Grigoriev I.V."/>
            <person name="Mortensen U.H."/>
            <person name="Andersen M.R."/>
            <person name="Baker S.E."/>
        </authorList>
    </citation>
    <scope>NUCLEOTIDE SEQUENCE [LARGE SCALE GENOMIC DNA]</scope>
    <source>
        <strain evidence="2 3">CBS 117.55</strain>
    </source>
</reference>
<feature type="compositionally biased region" description="Polar residues" evidence="1">
    <location>
        <begin position="14"/>
        <end position="25"/>
    </location>
</feature>
<gene>
    <name evidence="2" type="ORF">BO70DRAFT_14554</name>
</gene>
<keyword evidence="3" id="KW-1185">Reference proteome</keyword>
<accession>A0A317X1T0</accession>
<evidence type="ECO:0000313" key="3">
    <source>
        <dbReference type="Proteomes" id="UP000247233"/>
    </source>
</evidence>
<feature type="region of interest" description="Disordered" evidence="1">
    <location>
        <begin position="1"/>
        <end position="41"/>
    </location>
</feature>
<proteinExistence type="predicted"/>
<dbReference type="Proteomes" id="UP000247233">
    <property type="component" value="Unassembled WGS sequence"/>
</dbReference>
<evidence type="ECO:0000313" key="2">
    <source>
        <dbReference type="EMBL" id="PWY92594.1"/>
    </source>
</evidence>
<dbReference type="GeneID" id="37060395"/>
<sequence length="135" mass="14977">MAWHDEKKKLNGLSRPQDTMHSAPSLTDDPETERGGIPLAPACIHHHHHHHHHQRRQQQQHHHSSSLKFQLPCQIIITILSRAPGAVRVSQPVGSNHGRGLLLPFWPRSLACLPACLSVCLSVCFACLVPTGLTD</sequence>
<comment type="caution">
    <text evidence="2">The sequence shown here is derived from an EMBL/GenBank/DDBJ whole genome shotgun (WGS) entry which is preliminary data.</text>
</comment>
<name>A0A317X1T0_9EURO</name>